<evidence type="ECO:0008006" key="3">
    <source>
        <dbReference type="Google" id="ProtNLM"/>
    </source>
</evidence>
<sequence>MTSEALAERATPEHDHDWRLVSVETEDGGVQVREHLCATCSEVFIDG</sequence>
<keyword evidence="2" id="KW-1185">Reference proteome</keyword>
<name>A0ABP7I6A6_9ACTN</name>
<accession>A0ABP7I6A6</accession>
<organism evidence="1 2">
    <name type="scientific">Nocardioides panacisoli</name>
    <dbReference type="NCBI Taxonomy" id="627624"/>
    <lineage>
        <taxon>Bacteria</taxon>
        <taxon>Bacillati</taxon>
        <taxon>Actinomycetota</taxon>
        <taxon>Actinomycetes</taxon>
        <taxon>Propionibacteriales</taxon>
        <taxon>Nocardioidaceae</taxon>
        <taxon>Nocardioides</taxon>
    </lineage>
</organism>
<gene>
    <name evidence="1" type="ORF">GCM10022242_09420</name>
</gene>
<proteinExistence type="predicted"/>
<protein>
    <recommendedName>
        <fullName evidence="3">Small CPxCG-related zinc finger protein</fullName>
    </recommendedName>
</protein>
<reference evidence="2" key="1">
    <citation type="journal article" date="2019" name="Int. J. Syst. Evol. Microbiol.">
        <title>The Global Catalogue of Microorganisms (GCM) 10K type strain sequencing project: providing services to taxonomists for standard genome sequencing and annotation.</title>
        <authorList>
            <consortium name="The Broad Institute Genomics Platform"/>
            <consortium name="The Broad Institute Genome Sequencing Center for Infectious Disease"/>
            <person name="Wu L."/>
            <person name="Ma J."/>
        </authorList>
    </citation>
    <scope>NUCLEOTIDE SEQUENCE [LARGE SCALE GENOMIC DNA]</scope>
    <source>
        <strain evidence="2">JCM 16953</strain>
    </source>
</reference>
<evidence type="ECO:0000313" key="1">
    <source>
        <dbReference type="EMBL" id="GAA3808684.1"/>
    </source>
</evidence>
<evidence type="ECO:0000313" key="2">
    <source>
        <dbReference type="Proteomes" id="UP001501821"/>
    </source>
</evidence>
<dbReference type="Proteomes" id="UP001501821">
    <property type="component" value="Unassembled WGS sequence"/>
</dbReference>
<dbReference type="RefSeq" id="WP_344772799.1">
    <property type="nucleotide sequence ID" value="NZ_BAABAH010000002.1"/>
</dbReference>
<comment type="caution">
    <text evidence="1">The sequence shown here is derived from an EMBL/GenBank/DDBJ whole genome shotgun (WGS) entry which is preliminary data.</text>
</comment>
<dbReference type="EMBL" id="BAABAH010000002">
    <property type="protein sequence ID" value="GAA3808684.1"/>
    <property type="molecule type" value="Genomic_DNA"/>
</dbReference>